<dbReference type="PANTHER" id="PTHR13242">
    <property type="entry name" value="EUKARYOTIC TRANSLATION INITIATION FACTOR 3"/>
    <property type="match status" value="1"/>
</dbReference>
<dbReference type="PANTHER" id="PTHR13242:SF0">
    <property type="entry name" value="EUKARYOTIC TRANSLATION INITIATION FACTOR 3 SUBUNIT L"/>
    <property type="match status" value="1"/>
</dbReference>
<gene>
    <name evidence="5" type="ORF">PPROV_001105200</name>
</gene>
<proteinExistence type="inferred from homology"/>
<accession>A0A830HYZ2</accession>
<evidence type="ECO:0000256" key="4">
    <source>
        <dbReference type="HAMAP-Rule" id="MF_03011"/>
    </source>
</evidence>
<comment type="subunit">
    <text evidence="4">Component of the eukaryotic translation initiation factor 3 (eIF-3) complex.</text>
</comment>
<dbReference type="OrthoDB" id="15082at2759"/>
<keyword evidence="1 4" id="KW-0963">Cytoplasm</keyword>
<sequence>MASSSTPGGEGGGSPFLGMPDLARQFVSYLYRHIRERNVPEIHVMINSSFPKLSERYFKASAWPSPEAVAALVDHDHVFMLLYKELYYRHIYRQPAPLIEHRVASWANYQALFGVILHGNPNMFLPPSWLFSMIDEFAYQFQSFQHYRAKDASSRSDEETAVLAQAQQENVWNPSHVLNYLQALVDKSEVVEKLKRANATGRGDASVLENAHISNVLPLLGYYSLVGLCRVHCLLGDFHSALDVLSPIHLSRPGYYVRVPASHASVLYHAGFAYMASRRYVDAIRCLSGACVAVSRARVGFRGTPSTLEALLKRAEQSYALLACCLALVPRWEAVDQAVATTLKTDVWATRMSRLEGGEEGLFDELFSYGCPKFVTLVEDDHTQAFRAQLALFMHDVRARIAAASVASYLRLYSSISLDKLAVLSGEEVSVVRQSLMSLRSQSQIKTVPASAAHNASASATEGTFLSYDRIDFKIEGDIVRVIDGADAKTRGHGASSNYAPFFASALQSLDVLLKGETTA</sequence>
<evidence type="ECO:0000256" key="1">
    <source>
        <dbReference type="ARBA" id="ARBA00022490"/>
    </source>
</evidence>
<organism evidence="5 6">
    <name type="scientific">Pycnococcus provasolii</name>
    <dbReference type="NCBI Taxonomy" id="41880"/>
    <lineage>
        <taxon>Eukaryota</taxon>
        <taxon>Viridiplantae</taxon>
        <taxon>Chlorophyta</taxon>
        <taxon>Pseudoscourfieldiophyceae</taxon>
        <taxon>Pseudoscourfieldiales</taxon>
        <taxon>Pycnococcaceae</taxon>
        <taxon>Pycnococcus</taxon>
    </lineage>
</organism>
<evidence type="ECO:0000313" key="6">
    <source>
        <dbReference type="Proteomes" id="UP000660262"/>
    </source>
</evidence>
<comment type="function">
    <text evidence="4">Component of the eukaryotic translation initiation factor 3 (eIF-3) complex, which is involved in protein synthesis of a specialized repertoire of mRNAs and, together with other initiation factors, stimulates binding of mRNA and methionyl-tRNAi to the 40S ribosome. The eIF-3 complex specifically targets and initiates translation of a subset of mRNAs involved in cell proliferation.</text>
</comment>
<dbReference type="EMBL" id="BNJQ01000040">
    <property type="protein sequence ID" value="GHP12324.1"/>
    <property type="molecule type" value="Genomic_DNA"/>
</dbReference>
<evidence type="ECO:0000256" key="2">
    <source>
        <dbReference type="ARBA" id="ARBA00022540"/>
    </source>
</evidence>
<dbReference type="AlphaFoldDB" id="A0A830HYZ2"/>
<dbReference type="HAMAP" id="MF_03011">
    <property type="entry name" value="eIF3l"/>
    <property type="match status" value="1"/>
</dbReference>
<dbReference type="GO" id="GO:0001732">
    <property type="term" value="P:formation of cytoplasmic translation initiation complex"/>
    <property type="evidence" value="ECO:0007669"/>
    <property type="project" value="UniProtKB-UniRule"/>
</dbReference>
<dbReference type="GO" id="GO:0005852">
    <property type="term" value="C:eukaryotic translation initiation factor 3 complex"/>
    <property type="evidence" value="ECO:0007669"/>
    <property type="project" value="UniProtKB-UniRule"/>
</dbReference>
<comment type="similarity">
    <text evidence="4">Belongs to the eIF-3 subunit L family.</text>
</comment>
<dbReference type="GO" id="GO:0003743">
    <property type="term" value="F:translation initiation factor activity"/>
    <property type="evidence" value="ECO:0007669"/>
    <property type="project" value="UniProtKB-UniRule"/>
</dbReference>
<keyword evidence="6" id="KW-1185">Reference proteome</keyword>
<dbReference type="Proteomes" id="UP000660262">
    <property type="component" value="Unassembled WGS sequence"/>
</dbReference>
<keyword evidence="2 4" id="KW-0396">Initiation factor</keyword>
<dbReference type="Pfam" id="PF10255">
    <property type="entry name" value="Paf67"/>
    <property type="match status" value="1"/>
</dbReference>
<dbReference type="GO" id="GO:0033290">
    <property type="term" value="C:eukaryotic 48S preinitiation complex"/>
    <property type="evidence" value="ECO:0007669"/>
    <property type="project" value="UniProtKB-UniRule"/>
</dbReference>
<keyword evidence="3 4" id="KW-0648">Protein biosynthesis</keyword>
<comment type="subcellular location">
    <subcellularLocation>
        <location evidence="4">Cytoplasm</location>
    </subcellularLocation>
</comment>
<reference evidence="5" key="1">
    <citation type="submission" date="2020-10" db="EMBL/GenBank/DDBJ databases">
        <title>Unveiling of a novel bifunctional photoreceptor, Dualchrome1, isolated from a cosmopolitan green alga.</title>
        <authorList>
            <person name="Suzuki S."/>
            <person name="Kawachi M."/>
        </authorList>
    </citation>
    <scope>NUCLEOTIDE SEQUENCE</scope>
    <source>
        <strain evidence="5">NIES 2893</strain>
    </source>
</reference>
<comment type="caution">
    <text evidence="5">The sequence shown here is derived from an EMBL/GenBank/DDBJ whole genome shotgun (WGS) entry which is preliminary data.</text>
</comment>
<name>A0A830HYZ2_9CHLO</name>
<dbReference type="GO" id="GO:0016282">
    <property type="term" value="C:eukaryotic 43S preinitiation complex"/>
    <property type="evidence" value="ECO:0007669"/>
    <property type="project" value="UniProtKB-UniRule"/>
</dbReference>
<evidence type="ECO:0000256" key="3">
    <source>
        <dbReference type="ARBA" id="ARBA00022917"/>
    </source>
</evidence>
<protein>
    <recommendedName>
        <fullName evidence="4">Eukaryotic translation initiation factor 3 subunit L</fullName>
        <shortName evidence="4">eIF3l</shortName>
    </recommendedName>
</protein>
<dbReference type="InterPro" id="IPR019382">
    <property type="entry name" value="eIF3l"/>
</dbReference>
<evidence type="ECO:0000313" key="5">
    <source>
        <dbReference type="EMBL" id="GHP12324.1"/>
    </source>
</evidence>